<comment type="caution">
    <text evidence="2">The sequence shown here is derived from an EMBL/GenBank/DDBJ whole genome shotgun (WGS) entry which is preliminary data.</text>
</comment>
<dbReference type="InterPro" id="IPR051105">
    <property type="entry name" value="WWC/KIBRA_Hippo_Reg"/>
</dbReference>
<dbReference type="AlphaFoldDB" id="A0AAD3RXX1"/>
<feature type="region of interest" description="Disordered" evidence="1">
    <location>
        <begin position="1"/>
        <end position="21"/>
    </location>
</feature>
<sequence length="145" mass="16030">MNFYNTRAHERTLSDLRASEPADPLIPGGHMSLDLELNLPCGSYSSMETGNNLKQQNSNCSPLNSRSRSMKMKNSGDTERSQLLSLSLEADQQEMVTTVCPRCHMLIMIYKSSPVCPNCKFVHPPDNALQIYLAQGLASFASCSN</sequence>
<dbReference type="EMBL" id="BSYO01000002">
    <property type="protein sequence ID" value="GMH00141.1"/>
    <property type="molecule type" value="Genomic_DNA"/>
</dbReference>
<evidence type="ECO:0000313" key="2">
    <source>
        <dbReference type="EMBL" id="GMH00141.1"/>
    </source>
</evidence>
<gene>
    <name evidence="2" type="ORF">Nepgr_001980</name>
</gene>
<proteinExistence type="predicted"/>
<dbReference type="PANTHER" id="PTHR14791">
    <property type="entry name" value="BOMB/KIRA PROTEINS"/>
    <property type="match status" value="1"/>
</dbReference>
<name>A0AAD3RXX1_NEPGR</name>
<feature type="region of interest" description="Disordered" evidence="1">
    <location>
        <begin position="48"/>
        <end position="80"/>
    </location>
</feature>
<organism evidence="2 3">
    <name type="scientific">Nepenthes gracilis</name>
    <name type="common">Slender pitcher plant</name>
    <dbReference type="NCBI Taxonomy" id="150966"/>
    <lineage>
        <taxon>Eukaryota</taxon>
        <taxon>Viridiplantae</taxon>
        <taxon>Streptophyta</taxon>
        <taxon>Embryophyta</taxon>
        <taxon>Tracheophyta</taxon>
        <taxon>Spermatophyta</taxon>
        <taxon>Magnoliopsida</taxon>
        <taxon>eudicotyledons</taxon>
        <taxon>Gunneridae</taxon>
        <taxon>Pentapetalae</taxon>
        <taxon>Caryophyllales</taxon>
        <taxon>Nepenthaceae</taxon>
        <taxon>Nepenthes</taxon>
    </lineage>
</organism>
<dbReference type="PANTHER" id="PTHR14791:SF42">
    <property type="entry name" value="F16L1.2 PROTEIN"/>
    <property type="match status" value="1"/>
</dbReference>
<reference evidence="2" key="1">
    <citation type="submission" date="2023-05" db="EMBL/GenBank/DDBJ databases">
        <title>Nepenthes gracilis genome sequencing.</title>
        <authorList>
            <person name="Fukushima K."/>
        </authorList>
    </citation>
    <scope>NUCLEOTIDE SEQUENCE</scope>
    <source>
        <strain evidence="2">SING2019-196</strain>
    </source>
</reference>
<feature type="compositionally biased region" description="Basic and acidic residues" evidence="1">
    <location>
        <begin position="7"/>
        <end position="20"/>
    </location>
</feature>
<feature type="compositionally biased region" description="Polar residues" evidence="1">
    <location>
        <begin position="48"/>
        <end position="67"/>
    </location>
</feature>
<keyword evidence="3" id="KW-1185">Reference proteome</keyword>
<evidence type="ECO:0000313" key="3">
    <source>
        <dbReference type="Proteomes" id="UP001279734"/>
    </source>
</evidence>
<accession>A0AAD3RXX1</accession>
<protein>
    <submittedName>
        <fullName evidence="2">Uncharacterized protein</fullName>
    </submittedName>
</protein>
<evidence type="ECO:0000256" key="1">
    <source>
        <dbReference type="SAM" id="MobiDB-lite"/>
    </source>
</evidence>
<dbReference type="Proteomes" id="UP001279734">
    <property type="component" value="Unassembled WGS sequence"/>
</dbReference>